<gene>
    <name evidence="4" type="ORF">BBIA_2227</name>
</gene>
<dbReference type="Pfam" id="PF01841">
    <property type="entry name" value="Transglut_core"/>
    <property type="match status" value="1"/>
</dbReference>
<dbReference type="InterPro" id="IPR002931">
    <property type="entry name" value="Transglutaminase-like"/>
</dbReference>
<accession>A0A086ZQ89</accession>
<dbReference type="STRING" id="1437608.GCA_000771645_02495"/>
<dbReference type="InterPro" id="IPR013783">
    <property type="entry name" value="Ig-like_fold"/>
</dbReference>
<dbReference type="eggNOG" id="COG5279">
    <property type="taxonomic scope" value="Bacteria"/>
</dbReference>
<dbReference type="PANTHER" id="PTHR46333:SF2">
    <property type="entry name" value="CYTOKINESIS PROTEIN 3"/>
    <property type="match status" value="1"/>
</dbReference>
<comment type="caution">
    <text evidence="4">The sequence shown here is derived from an EMBL/GenBank/DDBJ whole genome shotgun (WGS) entry which is preliminary data.</text>
</comment>
<dbReference type="AlphaFoldDB" id="A0A086ZQ89"/>
<feature type="compositionally biased region" description="Polar residues" evidence="1">
    <location>
        <begin position="24"/>
        <end position="50"/>
    </location>
</feature>
<protein>
    <submittedName>
        <fullName evidence="4">Transglutaminase</fullName>
    </submittedName>
</protein>
<dbReference type="Proteomes" id="UP000029108">
    <property type="component" value="Unassembled WGS sequence"/>
</dbReference>
<dbReference type="GO" id="GO:0005737">
    <property type="term" value="C:cytoplasm"/>
    <property type="evidence" value="ECO:0007669"/>
    <property type="project" value="TreeGrafter"/>
</dbReference>
<keyword evidence="2" id="KW-0472">Membrane</keyword>
<keyword evidence="2" id="KW-0812">Transmembrane</keyword>
<evidence type="ECO:0000259" key="3">
    <source>
        <dbReference type="SMART" id="SM00460"/>
    </source>
</evidence>
<name>A0A086ZQ89_9BIFI</name>
<feature type="domain" description="Transglutaminase-like" evidence="3">
    <location>
        <begin position="710"/>
        <end position="768"/>
    </location>
</feature>
<reference evidence="4 5" key="1">
    <citation type="submission" date="2014-03" db="EMBL/GenBank/DDBJ databases">
        <title>Genomics of Bifidobacteria.</title>
        <authorList>
            <person name="Ventura M."/>
            <person name="Milani C."/>
            <person name="Lugli G.A."/>
        </authorList>
    </citation>
    <scope>NUCLEOTIDE SEQUENCE [LARGE SCALE GENOMIC DNA]</scope>
    <source>
        <strain evidence="4 5">DSM 23969</strain>
    </source>
</reference>
<dbReference type="RefSeq" id="WP_033493314.1">
    <property type="nucleotide sequence ID" value="NZ_JDUU01000008.1"/>
</dbReference>
<dbReference type="InterPro" id="IPR038765">
    <property type="entry name" value="Papain-like_cys_pep_sf"/>
</dbReference>
<dbReference type="SMART" id="SM00460">
    <property type="entry name" value="TGc"/>
    <property type="match status" value="1"/>
</dbReference>
<feature type="compositionally biased region" description="Polar residues" evidence="1">
    <location>
        <begin position="1"/>
        <end position="13"/>
    </location>
</feature>
<dbReference type="Gene3D" id="2.60.40.10">
    <property type="entry name" value="Immunoglobulins"/>
    <property type="match status" value="1"/>
</dbReference>
<evidence type="ECO:0000313" key="5">
    <source>
        <dbReference type="Proteomes" id="UP000029108"/>
    </source>
</evidence>
<evidence type="ECO:0000256" key="2">
    <source>
        <dbReference type="SAM" id="Phobius"/>
    </source>
</evidence>
<proteinExistence type="predicted"/>
<evidence type="ECO:0000313" key="4">
    <source>
        <dbReference type="EMBL" id="KFI48689.1"/>
    </source>
</evidence>
<keyword evidence="2" id="KW-1133">Transmembrane helix</keyword>
<dbReference type="PANTHER" id="PTHR46333">
    <property type="entry name" value="CYTOKINESIS PROTEIN 3"/>
    <property type="match status" value="1"/>
</dbReference>
<dbReference type="GO" id="GO:0005975">
    <property type="term" value="P:carbohydrate metabolic process"/>
    <property type="evidence" value="ECO:0007669"/>
    <property type="project" value="UniProtKB-ARBA"/>
</dbReference>
<dbReference type="Gene3D" id="3.10.620.30">
    <property type="match status" value="1"/>
</dbReference>
<organism evidence="4 5">
    <name type="scientific">Bifidobacterium biavatii DSM 23969</name>
    <dbReference type="NCBI Taxonomy" id="1437608"/>
    <lineage>
        <taxon>Bacteria</taxon>
        <taxon>Bacillati</taxon>
        <taxon>Actinomycetota</taxon>
        <taxon>Actinomycetes</taxon>
        <taxon>Bifidobacteriales</taxon>
        <taxon>Bifidobacteriaceae</taxon>
        <taxon>Bifidobacterium</taxon>
    </lineage>
</organism>
<feature type="transmembrane region" description="Helical" evidence="2">
    <location>
        <begin position="60"/>
        <end position="80"/>
    </location>
</feature>
<dbReference type="OrthoDB" id="9788327at2"/>
<dbReference type="InterPro" id="IPR052557">
    <property type="entry name" value="CAP/Cytokinesis_protein"/>
</dbReference>
<keyword evidence="5" id="KW-1185">Reference proteome</keyword>
<dbReference type="SUPFAM" id="SSF54001">
    <property type="entry name" value="Cysteine proteinases"/>
    <property type="match status" value="1"/>
</dbReference>
<evidence type="ECO:0000256" key="1">
    <source>
        <dbReference type="SAM" id="MobiDB-lite"/>
    </source>
</evidence>
<feature type="region of interest" description="Disordered" evidence="1">
    <location>
        <begin position="1"/>
        <end position="51"/>
    </location>
</feature>
<dbReference type="EMBL" id="JGYN01000029">
    <property type="protein sequence ID" value="KFI48689.1"/>
    <property type="molecule type" value="Genomic_DNA"/>
</dbReference>
<sequence>MSQGAYRQPTDSRPCNPPTGNPLADSQQFGSQPAVGQTFGNQPFGNQTVQQRKRHGVKRWITIVAAIVSVAIVGTGLYVAKLLQPDDVLRSTASPETVYGTALPASKYELRDPIVVKTDHEFVIALTDPAKVTFSEQSGTSSYVLHGAEMSAEDSARVYQDVALSVPIPTSAYAHLPRYEDRSSGDIEISGLIPLSDELHDDDDAIVGDTGFLPSDGYYYVQYMGSNGKKLAKPIVQFFTVVGEDDTDNGIKRLSGAPDVNAVVNDRGGVDISWNSVNGATSYNVYAYIITPRIGEEEDSYYRRERGSITKLGTSKTTQLLSDDYDTDKATSNYDYGNREGTRTWRQNDVFRALATENQDEIEHICPTSDSEGCAETMTRTGGVWHADSAGRLYFAVTAVDENGHEGCWHAYDASDLVPSIPLGVANGATTEQWMYGERGIFGEDNTLAERMQEYVYTFVTMANGATVPIVSEFSALTPNANGIEHAWSFQYRAPGTALEDSGTLYYEGNLNTAFESIRQAALAALPKAGGLLDRLTDVGKVDWSGYDKKKIDSNDKESPYFTFASTEFGTYLANNILNGHEVIDISGYPEWEMDTGDVIDELRYQNPYLAVTSDAFDYTKRKVGKKTVLWVKYPDDYRGRQQRLADFVNANVSQFQGSDRDKAIAIERFLAQAMTYDTDAFAAVKEGNGNTFENVEATAEYADAWSSLGMVTGKGVCMSYAYGYQALAKAAGLDTRVVSGYVSGTKAGHAWNYVKIDGQWLFVDATWDDEGADAGTRYQLKKPSDVADHFPARKGWTLSAETEKYQ</sequence>